<feature type="domain" description="EGF-like" evidence="12">
    <location>
        <begin position="3543"/>
        <end position="3579"/>
    </location>
</feature>
<gene>
    <name evidence="15" type="primary">LOC106478865</name>
</gene>
<feature type="domain" description="Cadherin" evidence="13">
    <location>
        <begin position="2833"/>
        <end position="2938"/>
    </location>
</feature>
<dbReference type="InterPro" id="IPR001881">
    <property type="entry name" value="EGF-like_Ca-bd_dom"/>
</dbReference>
<dbReference type="Pfam" id="PF02210">
    <property type="entry name" value="Laminin_G_2"/>
    <property type="match status" value="1"/>
</dbReference>
<dbReference type="SUPFAM" id="SSF57196">
    <property type="entry name" value="EGF/Laminin"/>
    <property type="match status" value="3"/>
</dbReference>
<keyword evidence="9" id="KW-0245">EGF-like domain</keyword>
<evidence type="ECO:0000259" key="11">
    <source>
        <dbReference type="PROSITE" id="PS50025"/>
    </source>
</evidence>
<evidence type="ECO:0000313" key="15">
    <source>
        <dbReference type="RefSeq" id="XP_022238254.1"/>
    </source>
</evidence>
<dbReference type="CDD" id="cd00054">
    <property type="entry name" value="EGF_CA"/>
    <property type="match status" value="4"/>
</dbReference>
<feature type="domain" description="Cadherin" evidence="13">
    <location>
        <begin position="959"/>
        <end position="1063"/>
    </location>
</feature>
<dbReference type="InterPro" id="IPR013320">
    <property type="entry name" value="ConA-like_dom_sf"/>
</dbReference>
<dbReference type="RefSeq" id="XP_022238254.1">
    <property type="nucleotide sequence ID" value="XM_022382546.1"/>
</dbReference>
<feature type="domain" description="Cadherin" evidence="13">
    <location>
        <begin position="1681"/>
        <end position="1784"/>
    </location>
</feature>
<dbReference type="InterPro" id="IPR000152">
    <property type="entry name" value="EGF-type_Asp/Asn_hydroxyl_site"/>
</dbReference>
<dbReference type="SMART" id="SM00112">
    <property type="entry name" value="CA"/>
    <property type="match status" value="27"/>
</dbReference>
<dbReference type="SUPFAM" id="SSF49313">
    <property type="entry name" value="Cadherin-like"/>
    <property type="match status" value="28"/>
</dbReference>
<feature type="domain" description="Cadherin" evidence="13">
    <location>
        <begin position="2204"/>
        <end position="2312"/>
    </location>
</feature>
<feature type="domain" description="Cadherin" evidence="13">
    <location>
        <begin position="539"/>
        <end position="644"/>
    </location>
</feature>
<evidence type="ECO:0000256" key="1">
    <source>
        <dbReference type="ARBA" id="ARBA00004370"/>
    </source>
</evidence>
<evidence type="ECO:0000256" key="3">
    <source>
        <dbReference type="ARBA" id="ARBA00022737"/>
    </source>
</evidence>
<evidence type="ECO:0000256" key="9">
    <source>
        <dbReference type="PROSITE-ProRule" id="PRU00076"/>
    </source>
</evidence>
<dbReference type="PANTHER" id="PTHR24026:SF51">
    <property type="entry name" value="PROTOCADHERIN-LIKE WING POLARITY PROTEIN STAN"/>
    <property type="match status" value="1"/>
</dbReference>
<dbReference type="Gene3D" id="2.10.25.10">
    <property type="entry name" value="Laminin"/>
    <property type="match status" value="5"/>
</dbReference>
<feature type="domain" description="EGF-like" evidence="12">
    <location>
        <begin position="3469"/>
        <end position="3505"/>
    </location>
</feature>
<evidence type="ECO:0000256" key="6">
    <source>
        <dbReference type="ARBA" id="ARBA00023136"/>
    </source>
</evidence>
<dbReference type="InterPro" id="IPR002126">
    <property type="entry name" value="Cadherin-like_dom"/>
</dbReference>
<dbReference type="PROSITE" id="PS00010">
    <property type="entry name" value="ASX_HYDROXYL"/>
    <property type="match status" value="2"/>
</dbReference>
<dbReference type="PROSITE" id="PS50026">
    <property type="entry name" value="EGF_3"/>
    <property type="match status" value="5"/>
</dbReference>
<feature type="domain" description="Cadherin" evidence="13">
    <location>
        <begin position="1990"/>
        <end position="2097"/>
    </location>
</feature>
<name>A0ABM1S3P9_LIMPO</name>
<dbReference type="PANTHER" id="PTHR24026">
    <property type="entry name" value="FAT ATYPICAL CADHERIN-RELATED"/>
    <property type="match status" value="1"/>
</dbReference>
<feature type="domain" description="Cadherin" evidence="13">
    <location>
        <begin position="119"/>
        <end position="223"/>
    </location>
</feature>
<dbReference type="InterPro" id="IPR015919">
    <property type="entry name" value="Cadherin-like_sf"/>
</dbReference>
<evidence type="ECO:0000259" key="13">
    <source>
        <dbReference type="PROSITE" id="PS50268"/>
    </source>
</evidence>
<feature type="disulfide bond" evidence="9">
    <location>
        <begin position="3569"/>
        <end position="3578"/>
    </location>
</feature>
<evidence type="ECO:0000256" key="2">
    <source>
        <dbReference type="ARBA" id="ARBA00022692"/>
    </source>
</evidence>
<feature type="domain" description="Cadherin" evidence="13">
    <location>
        <begin position="2953"/>
        <end position="3056"/>
    </location>
</feature>
<feature type="domain" description="Cadherin" evidence="13">
    <location>
        <begin position="2519"/>
        <end position="2622"/>
    </location>
</feature>
<dbReference type="Gene3D" id="2.60.40.60">
    <property type="entry name" value="Cadherins"/>
    <property type="match status" value="28"/>
</dbReference>
<feature type="domain" description="Cadherin" evidence="13">
    <location>
        <begin position="224"/>
        <end position="327"/>
    </location>
</feature>
<proteinExistence type="predicted"/>
<feature type="domain" description="Cadherin" evidence="13">
    <location>
        <begin position="1887"/>
        <end position="1989"/>
    </location>
</feature>
<feature type="compositionally biased region" description="Polar residues" evidence="10">
    <location>
        <begin position="3739"/>
        <end position="3750"/>
    </location>
</feature>
<dbReference type="PROSITE" id="PS50025">
    <property type="entry name" value="LAM_G_DOMAIN"/>
    <property type="match status" value="1"/>
</dbReference>
<feature type="domain" description="EGF-like" evidence="12">
    <location>
        <begin position="3506"/>
        <end position="3541"/>
    </location>
</feature>
<dbReference type="CDD" id="cd11304">
    <property type="entry name" value="Cadherin_repeat"/>
    <property type="match status" value="28"/>
</dbReference>
<feature type="domain" description="Cadherin" evidence="13">
    <location>
        <begin position="853"/>
        <end position="958"/>
    </location>
</feature>
<dbReference type="InterPro" id="IPR020894">
    <property type="entry name" value="Cadherin_CS"/>
</dbReference>
<comment type="caution">
    <text evidence="9">Lacks conserved residue(s) required for the propagation of feature annotation.</text>
</comment>
<feature type="region of interest" description="Disordered" evidence="10">
    <location>
        <begin position="3734"/>
        <end position="3764"/>
    </location>
</feature>
<keyword evidence="7 9" id="KW-1015">Disulfide bond</keyword>
<feature type="domain" description="Cadherin" evidence="13">
    <location>
        <begin position="1803"/>
        <end position="1886"/>
    </location>
</feature>
<dbReference type="Proteomes" id="UP000694941">
    <property type="component" value="Unplaced"/>
</dbReference>
<evidence type="ECO:0000256" key="10">
    <source>
        <dbReference type="SAM" id="MobiDB-lite"/>
    </source>
</evidence>
<evidence type="ECO:0000259" key="12">
    <source>
        <dbReference type="PROSITE" id="PS50026"/>
    </source>
</evidence>
<keyword evidence="6" id="KW-0472">Membrane</keyword>
<keyword evidence="2" id="KW-0812">Transmembrane</keyword>
<evidence type="ECO:0000313" key="14">
    <source>
        <dbReference type="Proteomes" id="UP000694941"/>
    </source>
</evidence>
<evidence type="ECO:0000256" key="8">
    <source>
        <dbReference type="PROSITE-ProRule" id="PRU00043"/>
    </source>
</evidence>
<feature type="domain" description="Laminin G" evidence="11">
    <location>
        <begin position="3249"/>
        <end position="3426"/>
    </location>
</feature>
<dbReference type="InterPro" id="IPR018097">
    <property type="entry name" value="EGF_Ca-bd_CS"/>
</dbReference>
<dbReference type="Pfam" id="PF00008">
    <property type="entry name" value="EGF"/>
    <property type="match status" value="2"/>
</dbReference>
<feature type="domain" description="Cadherin" evidence="13">
    <location>
        <begin position="1064"/>
        <end position="1161"/>
    </location>
</feature>
<dbReference type="PROSITE" id="PS01187">
    <property type="entry name" value="EGF_CA"/>
    <property type="match status" value="1"/>
</dbReference>
<dbReference type="SMART" id="SM00282">
    <property type="entry name" value="LamG"/>
    <property type="match status" value="1"/>
</dbReference>
<feature type="domain" description="Cadherin" evidence="13">
    <location>
        <begin position="2098"/>
        <end position="2203"/>
    </location>
</feature>
<keyword evidence="5" id="KW-1133">Transmembrane helix</keyword>
<feature type="compositionally biased region" description="Basic and acidic residues" evidence="10">
    <location>
        <begin position="3753"/>
        <end position="3764"/>
    </location>
</feature>
<sequence length="4001" mass="447039">MVPSGYNRCFQVHAITGILSLTCDLSENIFSKNVINISATDGQHYSDVLVISIKVVDPLQHRGLINKDAVVECRDDGVTDKLKEQITIAKKNNQDGTNDVTEATPSRYGENLHSPQFYNGLPMEIVLKENLPIGTEVLKISAEDHDHGYNGKLVYVISNGNDDSCFKIDMHSGKLVIIGELDRETTAKYMLNISVFDLGQPPQATSTVLHVVLKDVNDNVPVFDRSAYDFSLFEDTPNETVIAKLIASDADSGPNGQLVFSLATDTKDFYIDKAMGTLSVHGPLDRERINYYRLKVRVSDSGSEEVLSSYTVVNIEVQDVNDNSPSFPLGQYLTKLREDIPIGSVVMSLSATDPDLNDAGTVSYELLNDKMGIFTIDKQMGIIRLNRKLDYEERQIYNLTVLASDLGVPMQSSSAFLLVEVEDVNENNDAPVFNERVATGAVSENQASGTFVMQVKANNDNHRNWNDKVAYFLEAQEGTGLFRIDEEGIIWTEVSLDREEQPHYWLSVYAQNKELFPLQTRLDLYIEVLDENDNVPLTDEPIYYPSVVERADPGTTVIRLNAFDQDLNSQDGLTFNITAGNAQGFFVIDRTTGIIQTTGWQLDRETQEEHILEVTVTDSGTPALSSTTRVVVTVADINDHDPEFLHHIYLHCTVLPTNISDKEHALFRVVAMDHDEGPSGSVTYGLEAGEMNNIFHISPISGTVTVKKPLEAGEEYDLRVRATDGGQPQRSTLTRVVINVLSTPKSSPNPPLLKLPEAYAKVSESEKVGHLVVLIDVEDPDGDKLWYSITNGNEEHKFTMRPDERGILLAEPLDWETCSYYNLTVRITDGVYTVTTKVYVEVQDYNDHPPVFEQMIYHLTVSENVEVGTILVQLSATDLDQDKRLFYSLYNSAATSSLRMFHLDEVTGVLSVMEELDHELIHQHILTVLVKDRGTPAKRNFARVIIDVEDHNDHSPEFLLSLFEAPVLETAAVGTSVVQVSAFDRDKGRNAQICFSLISGNFGNAFMVDPNLGTVLVARKLDRLTMPEYFLVLKASDNGLPSLSSTVHVRVVVTLADDAAPKFSNEDYSVNIYENVKVGTVVMTVSATSRSSVYYEITSGNEEGRFCINPHSGVIFTISELDYEQNKYYNLTIQAINLTGRNSSRTALIQILDYNDNRPIFLKLDYHGEVSEAAEVGALVYSNDSTPLVIVAGDKDSNINCHLHYEIVENIAKNFFKIDSSTGTLRVARHLDYEKMSEFHFRVQVFDSGSPRLEAETTAHVHVRVTDTNDSPPQFELRQYDAYIFLPTYNNVVVTRVKAHDVDLSINSVLKYKIVSGNTGGKFFIKENSGEIFLKEPRALQNYYSLIVSVSDGIFEASTKVVIRVRKTENSGLVFDEIKYTNEIFENTTEVMIVAVITVLSVGLNEHLTFNILNPSDMFDISSTSGVLRTTGRPFDREVKERYTLVVEVRGDATGELQVAHVLVEVTVLDVNDNVPIFVNLPYYAVAPVEAQHGDLIWKVQAVDNDLGLNKLITYKLARSSTDIFAVDGRLGEIRLQRPVRTDVKEYILTIIAVDNGNPPLQSEATVHIKVISQDTPIFLQHFFSRMVPENTCCNIPLLSLGANSPYGHQVVYSIVRGNEEDLFDIDFQNGVIFVTDELDYETSTEHYLTVRSTDSATGAHTEVLVHIVVEDINDHSPVFTHDSYNVTISEAVPFGTTVLTVQAKDDDKNASQMLQYSILGRATAFFHVDSIKGNIIIKHSLDHEVQSFHHFVVMVADNGSPSLSTTADVWVTVTDVNDNPPRFGHADYSCEVSVLVERDHFVTMVDASDMDATDQLKLLYSIVGGNDLQAFYIHRKTGIIAIASPRQFIKQSFYTLNVTVTDGVYSSYTAVSVNARSENQHSPVFDRNKYEALLKNDVAPGTLVAIVSATDMDKGVYGQMEFSIPSQKSLKYFYIAQKTGQLYTKRNFNRERFQRYEIPVKVSDGGGRTGYSLVRVTVIDVSYHSLEFSTTEYVLTISSNTTVGSSILKTQAFDPKDTVGGNLVYSIYRKQDSFLDTVLGIQANHGVIYLKRPLMGQEGAVYQFFVKAEDKMSLSQEAQVPVTIRISAPQIVIPRFKQHHYEHFVSESAEIGTIISILNTSSFWPIVYTFTPVKAESKSQIFQSKFSVNKQGHVLLMSRLDREEEMTYFLTVKANIQENPQLASYVNIKIIVLDDNDNIPKFESNQYSVKVAENVEVGCQVLRLVAHDEDIGQNADITYSFGLYHDDDDFSEVFSLDGNTGWLTTMVPLDYESRSRYNFTIAATDNGSPALSSVALVSIEIQDYNDNPTTFKRSFYEAAIYEDAEAGTDILVLDVDDRDSERVKHSLAFYITKGNLRDSFRVQKTGELYVNTPLDRELIPHYDLEITVTDGKYVSTTLVSLDVLDANDNPTMFLKSKYTAVLPENIPVQTSILQLEISDADTKRNAHALSFLTGKGAKDFVINPSTAVLNVVRPLDREKISQYYLQAHVLDSKRPHWESICNIKIILNDVNDNAPSFTAPVYSVSVSEDSRVGTLVMKIHAVDRDKGRNRKLSYEFIYSAEETFSIDKKNGIVRLNKKLDRERVGFYNLTVKVTDHGIPQLSSVAAVYVQVQDINDNPPVFNKRHYRALVSEEAELYTEVIQVLAVSIDAGNNAEITYSISSGNDLGHFEIHQKSGVITVTKHLDYEDIQDYFLTIEAKDGGTSPLTTHATVNISVIDANDNAPIYSQASYQTIIREDASVGDRIIQVKASDIDSAPNAQLSYFIIEGDRYRQFYVDREEGYIEIAAPLDRETISKYALEVECRDSGTPYLWTRVLVDIEISDVNDNPPVFSKTNYSVIIQENKEIGFPVITFSVNDKDTVPNTGPFIFGIISGNEDNSFRILPQERVLETAKKFSYQYRSNYTLCIQVTDAGLPPLSSQAWVTVLIVEESRFAPNIIPLEIIITSFGVKFPGGILGRVRATDEDPYDTLSFDISSPHKHLFQIDHEDGTLSSVPSLDPGFYMINVSVTDDKFTTSKTITIQNNLLTEEAIKHGVVIRIASISSERFLLYYKEKFLEFVRRILNVPLTNVQIISIQKANMNNTKTTRGTHPDLDVFFCIREDSSVFYSSNLIRSKLKVKLESFQKYVGLEIQEIMDDWCTLVTCVNGKCIHQIMMDESEIKAISTDTWSFVSHHFYQMSSCHCEPGYGGPHCERGVSACTRRPCPLEKVCIPAASTLGYVCECPKGKTGTLCDREKNKCNGSHCYEGKNVITFGGKSFAQYTMNAPVDHHFTVHLHIRTVQATGNLMFASGRKDYSILEMINGAVQFRVDFGSGEGIVRVEDIKVNDGTWHEVKVERRGNTATVTVDDLAKETGVAPGFHDLLNLDGNDLYFGAEARSLRYDDVRMGFIGCMADIRINGVVLPLNITSTNNVSTLRRFVNIEFRCGELVDLGICGIQPCLHGGTCQENESSFICLCLPRFLGINCEIDTDPCASNPCLYGGTCRNQSNGYHCECLPGHSGTRCGYGHFCNPNPCQNGGICEEGTYGPVCKCQGFHGDRCQLDLDECQGDPCGVGATCINFHGMFQCHCQPNMTGPLCTEPLFTASITSTSMNTTLEEIIGIVLMAVFLLAVSVGMVCCCKRYHRKCHQGQRNNNLQDDSITNEMMVKNSVLHRDDHKHINKLTNIEDTSFTRPTVPPRPKGYTPSIQESFNNLDTARSYEQVSEDLETFPRYSKALPRIKKRLQTIRNLSSVPKLASSDKSGTSNNTIARNGLEEKVQNDDRELKNEDNLEQDYQMHKSYSGASVRRHHSISITSFRAGGVVREPDGKVHLVSSRDEHYHTDLDRSYEKLKCDKLGLQAESERTIPLHSCQSVEFYTGVTPDSRHCTVTPSSAHEECEYKDISSRACNVHCNHQPCTCLKEPHHDFSDDDDIVSYGFPSQGCKGFMLELAYSISDPNIPHSCDHGNLAETVGQYPYPATISSPISSVVPPGFRDNDDFEVVYNMSVTDSSNRLSSLQPSV</sequence>
<feature type="disulfide bond" evidence="9">
    <location>
        <begin position="3224"/>
        <end position="3233"/>
    </location>
</feature>
<dbReference type="InterPro" id="IPR001791">
    <property type="entry name" value="Laminin_G"/>
</dbReference>
<accession>A0ABM1S3P9</accession>
<evidence type="ECO:0000256" key="5">
    <source>
        <dbReference type="ARBA" id="ARBA00022989"/>
    </source>
</evidence>
<feature type="domain" description="Cadherin" evidence="13">
    <location>
        <begin position="2623"/>
        <end position="2727"/>
    </location>
</feature>
<comment type="subcellular location">
    <subcellularLocation>
        <location evidence="1">Membrane</location>
    </subcellularLocation>
</comment>
<protein>
    <submittedName>
        <fullName evidence="15">Fat-like cadherin-related tumor suppressor homolog</fullName>
    </submittedName>
</protein>
<feature type="domain" description="Cadherin" evidence="13">
    <location>
        <begin position="1580"/>
        <end position="1680"/>
    </location>
</feature>
<feature type="domain" description="EGF-like" evidence="12">
    <location>
        <begin position="3431"/>
        <end position="3467"/>
    </location>
</feature>
<feature type="disulfide bond" evidence="9">
    <location>
        <begin position="3495"/>
        <end position="3504"/>
    </location>
</feature>
<dbReference type="SMART" id="SM00181">
    <property type="entry name" value="EGF"/>
    <property type="match status" value="6"/>
</dbReference>
<feature type="domain" description="Cadherin" evidence="13">
    <location>
        <begin position="2313"/>
        <end position="2414"/>
    </location>
</feature>
<keyword evidence="14" id="KW-1185">Reference proteome</keyword>
<reference evidence="15" key="1">
    <citation type="submission" date="2025-08" db="UniProtKB">
        <authorList>
            <consortium name="RefSeq"/>
        </authorList>
    </citation>
    <scope>IDENTIFICATION</scope>
    <source>
        <tissue evidence="15">Muscle</tissue>
    </source>
</reference>
<feature type="domain" description="Cadherin" evidence="13">
    <location>
        <begin position="1162"/>
        <end position="1275"/>
    </location>
</feature>
<feature type="domain" description="EGF-like" evidence="12">
    <location>
        <begin position="3196"/>
        <end position="3234"/>
    </location>
</feature>
<feature type="disulfide bond" evidence="9">
    <location>
        <begin position="3205"/>
        <end position="3222"/>
    </location>
</feature>
<dbReference type="GeneID" id="106478865"/>
<evidence type="ECO:0000256" key="4">
    <source>
        <dbReference type="ARBA" id="ARBA00022837"/>
    </source>
</evidence>
<keyword evidence="4 8" id="KW-0106">Calcium</keyword>
<dbReference type="InterPro" id="IPR000742">
    <property type="entry name" value="EGF"/>
</dbReference>
<dbReference type="PROSITE" id="PS00232">
    <property type="entry name" value="CADHERIN_1"/>
    <property type="match status" value="11"/>
</dbReference>
<feature type="domain" description="Cadherin" evidence="13">
    <location>
        <begin position="2415"/>
        <end position="2518"/>
    </location>
</feature>
<organism evidence="14 15">
    <name type="scientific">Limulus polyphemus</name>
    <name type="common">Atlantic horseshoe crab</name>
    <dbReference type="NCBI Taxonomy" id="6850"/>
    <lineage>
        <taxon>Eukaryota</taxon>
        <taxon>Metazoa</taxon>
        <taxon>Ecdysozoa</taxon>
        <taxon>Arthropoda</taxon>
        <taxon>Chelicerata</taxon>
        <taxon>Merostomata</taxon>
        <taxon>Xiphosura</taxon>
        <taxon>Limulidae</taxon>
        <taxon>Limulus</taxon>
    </lineage>
</organism>
<dbReference type="SMART" id="SM00179">
    <property type="entry name" value="EGF_CA"/>
    <property type="match status" value="3"/>
</dbReference>
<feature type="domain" description="Cadherin" evidence="13">
    <location>
        <begin position="1479"/>
        <end position="1579"/>
    </location>
</feature>
<feature type="disulfide bond" evidence="9">
    <location>
        <begin position="3457"/>
        <end position="3466"/>
    </location>
</feature>
<dbReference type="PROSITE" id="PS50268">
    <property type="entry name" value="CADHERIN_2"/>
    <property type="match status" value="28"/>
</dbReference>
<dbReference type="PRINTS" id="PR00205">
    <property type="entry name" value="CADHERIN"/>
</dbReference>
<dbReference type="CDD" id="cd00110">
    <property type="entry name" value="LamG"/>
    <property type="match status" value="1"/>
</dbReference>
<feature type="domain" description="Cadherin" evidence="13">
    <location>
        <begin position="1376"/>
        <end position="1478"/>
    </location>
</feature>
<feature type="domain" description="Cadherin" evidence="13">
    <location>
        <begin position="666"/>
        <end position="753"/>
    </location>
</feature>
<dbReference type="PROSITE" id="PS00022">
    <property type="entry name" value="EGF_1"/>
    <property type="match status" value="4"/>
</dbReference>
<feature type="domain" description="Cadherin" evidence="13">
    <location>
        <begin position="1294"/>
        <end position="1375"/>
    </location>
</feature>
<dbReference type="Pfam" id="PF00028">
    <property type="entry name" value="Cadherin"/>
    <property type="match status" value="25"/>
</dbReference>
<keyword evidence="3" id="KW-0677">Repeat</keyword>
<evidence type="ECO:0000256" key="7">
    <source>
        <dbReference type="ARBA" id="ARBA00023157"/>
    </source>
</evidence>
<feature type="domain" description="Cadherin" evidence="13">
    <location>
        <begin position="434"/>
        <end position="543"/>
    </location>
</feature>
<feature type="domain" description="Cadherin" evidence="13">
    <location>
        <begin position="2728"/>
        <end position="2832"/>
    </location>
</feature>
<dbReference type="SUPFAM" id="SSF49899">
    <property type="entry name" value="Concanavalin A-like lectins/glucanases"/>
    <property type="match status" value="1"/>
</dbReference>
<feature type="domain" description="Cadherin" evidence="13">
    <location>
        <begin position="754"/>
        <end position="852"/>
    </location>
</feature>
<dbReference type="Gene3D" id="2.60.120.200">
    <property type="match status" value="1"/>
</dbReference>
<feature type="domain" description="Cadherin" evidence="13">
    <location>
        <begin position="328"/>
        <end position="433"/>
    </location>
</feature>